<keyword evidence="12 17" id="KW-0239">DNA-directed DNA polymerase</keyword>
<dbReference type="InterPro" id="IPR036775">
    <property type="entry name" value="DNA_pol_Y-fam_lit_finger_sf"/>
</dbReference>
<evidence type="ECO:0000256" key="17">
    <source>
        <dbReference type="HAMAP-Rule" id="MF_01113"/>
    </source>
</evidence>
<keyword evidence="20" id="KW-1185">Reference proteome</keyword>
<dbReference type="InterPro" id="IPR050116">
    <property type="entry name" value="DNA_polymerase-Y"/>
</dbReference>
<dbReference type="AlphaFoldDB" id="A0AAC9JRP8"/>
<dbReference type="GO" id="GO:0009432">
    <property type="term" value="P:SOS response"/>
    <property type="evidence" value="ECO:0007669"/>
    <property type="project" value="TreeGrafter"/>
</dbReference>
<keyword evidence="6 17" id="KW-0808">Transferase</keyword>
<dbReference type="InterPro" id="IPR001126">
    <property type="entry name" value="UmuC"/>
</dbReference>
<feature type="binding site" evidence="17">
    <location>
        <position position="47"/>
    </location>
    <ligand>
        <name>Mg(2+)</name>
        <dbReference type="ChEBI" id="CHEBI:18420"/>
    </ligand>
</feature>
<evidence type="ECO:0000256" key="1">
    <source>
        <dbReference type="ARBA" id="ARBA00004496"/>
    </source>
</evidence>
<protein>
    <recommendedName>
        <fullName evidence="17">DNA polymerase IV</fullName>
        <shortName evidence="17">Pol IV</shortName>
        <ecNumber evidence="17">2.7.7.7</ecNumber>
    </recommendedName>
</protein>
<comment type="subunit">
    <text evidence="3 17">Monomer.</text>
</comment>
<name>A0AAC9JRP8_9HYPH</name>
<keyword evidence="11 17" id="KW-0460">Magnesium</keyword>
<dbReference type="InterPro" id="IPR043502">
    <property type="entry name" value="DNA/RNA_pol_sf"/>
</dbReference>
<keyword evidence="14 17" id="KW-0234">DNA repair</keyword>
<dbReference type="KEGG" id="cdq:BOQ54_10650"/>
<dbReference type="PANTHER" id="PTHR11076">
    <property type="entry name" value="DNA REPAIR POLYMERASE UMUC / TRANSFERASE FAMILY MEMBER"/>
    <property type="match status" value="1"/>
</dbReference>
<dbReference type="SUPFAM" id="SSF56672">
    <property type="entry name" value="DNA/RNA polymerases"/>
    <property type="match status" value="1"/>
</dbReference>
<dbReference type="GO" id="GO:0042276">
    <property type="term" value="P:error-prone translesion synthesis"/>
    <property type="evidence" value="ECO:0007669"/>
    <property type="project" value="TreeGrafter"/>
</dbReference>
<keyword evidence="10 17" id="KW-0227">DNA damage</keyword>
<comment type="catalytic activity">
    <reaction evidence="16 17">
        <text>DNA(n) + a 2'-deoxyribonucleoside 5'-triphosphate = DNA(n+1) + diphosphate</text>
        <dbReference type="Rhea" id="RHEA:22508"/>
        <dbReference type="Rhea" id="RHEA-COMP:17339"/>
        <dbReference type="Rhea" id="RHEA-COMP:17340"/>
        <dbReference type="ChEBI" id="CHEBI:33019"/>
        <dbReference type="ChEBI" id="CHEBI:61560"/>
        <dbReference type="ChEBI" id="CHEBI:173112"/>
        <dbReference type="EC" id="2.7.7.7"/>
    </reaction>
</comment>
<evidence type="ECO:0000256" key="7">
    <source>
        <dbReference type="ARBA" id="ARBA00022695"/>
    </source>
</evidence>
<dbReference type="Gene3D" id="3.30.1490.100">
    <property type="entry name" value="DNA polymerase, Y-family, little finger domain"/>
    <property type="match status" value="1"/>
</dbReference>
<dbReference type="InterPro" id="IPR043128">
    <property type="entry name" value="Rev_trsase/Diguanyl_cyclase"/>
</dbReference>
<dbReference type="NCBIfam" id="NF002677">
    <property type="entry name" value="PRK02406.1"/>
    <property type="match status" value="1"/>
</dbReference>
<dbReference type="PROSITE" id="PS50173">
    <property type="entry name" value="UMUC"/>
    <property type="match status" value="1"/>
</dbReference>
<dbReference type="NCBIfam" id="NF002751">
    <property type="entry name" value="PRK02794.1"/>
    <property type="match status" value="1"/>
</dbReference>
<keyword evidence="7 17" id="KW-0548">Nucleotidyltransferase</keyword>
<dbReference type="GO" id="GO:0006261">
    <property type="term" value="P:DNA-templated DNA replication"/>
    <property type="evidence" value="ECO:0007669"/>
    <property type="project" value="UniProtKB-UniRule"/>
</dbReference>
<evidence type="ECO:0000256" key="16">
    <source>
        <dbReference type="ARBA" id="ARBA00049244"/>
    </source>
</evidence>
<keyword evidence="5 17" id="KW-0963">Cytoplasm</keyword>
<evidence type="ECO:0000256" key="4">
    <source>
        <dbReference type="ARBA" id="ARBA00022457"/>
    </source>
</evidence>
<dbReference type="Gene3D" id="1.10.150.20">
    <property type="entry name" value="5' to 3' exonuclease, C-terminal subdomain"/>
    <property type="match status" value="1"/>
</dbReference>
<accession>A0AAC9JRP8</accession>
<evidence type="ECO:0000313" key="19">
    <source>
        <dbReference type="EMBL" id="APF39033.1"/>
    </source>
</evidence>
<keyword evidence="8 17" id="KW-0235">DNA replication</keyword>
<dbReference type="Proteomes" id="UP000182703">
    <property type="component" value="Chromosome"/>
</dbReference>
<evidence type="ECO:0000256" key="11">
    <source>
        <dbReference type="ARBA" id="ARBA00022842"/>
    </source>
</evidence>
<dbReference type="FunFam" id="3.40.1170.60:FF:000001">
    <property type="entry name" value="DNA polymerase IV"/>
    <property type="match status" value="1"/>
</dbReference>
<dbReference type="SUPFAM" id="SSF100879">
    <property type="entry name" value="Lesion bypass DNA polymerase (Y-family), little finger domain"/>
    <property type="match status" value="1"/>
</dbReference>
<evidence type="ECO:0000256" key="3">
    <source>
        <dbReference type="ARBA" id="ARBA00011245"/>
    </source>
</evidence>
<dbReference type="CDD" id="cd03586">
    <property type="entry name" value="PolY_Pol_IV_kappa"/>
    <property type="match status" value="1"/>
</dbReference>
<evidence type="ECO:0000256" key="13">
    <source>
        <dbReference type="ARBA" id="ARBA00023125"/>
    </source>
</evidence>
<gene>
    <name evidence="17" type="primary">dinB</name>
    <name evidence="19" type="ORF">BOQ54_10650</name>
</gene>
<organism evidence="19 20">
    <name type="scientific">Chelatococcus daeguensis</name>
    <dbReference type="NCBI Taxonomy" id="444444"/>
    <lineage>
        <taxon>Bacteria</taxon>
        <taxon>Pseudomonadati</taxon>
        <taxon>Pseudomonadota</taxon>
        <taxon>Alphaproteobacteria</taxon>
        <taxon>Hyphomicrobiales</taxon>
        <taxon>Chelatococcaceae</taxon>
        <taxon>Chelatococcus</taxon>
    </lineage>
</organism>
<dbReference type="InterPro" id="IPR022880">
    <property type="entry name" value="DNApol_IV"/>
</dbReference>
<keyword evidence="13 17" id="KW-0238">DNA-binding</keyword>
<evidence type="ECO:0000256" key="5">
    <source>
        <dbReference type="ARBA" id="ARBA00022490"/>
    </source>
</evidence>
<evidence type="ECO:0000256" key="2">
    <source>
        <dbReference type="ARBA" id="ARBA00010945"/>
    </source>
</evidence>
<comment type="cofactor">
    <cofactor evidence="17">
        <name>Mg(2+)</name>
        <dbReference type="ChEBI" id="CHEBI:18420"/>
    </cofactor>
    <text evidence="17">Binds 2 magnesium ions per subunit.</text>
</comment>
<sequence length="437" mass="47720">MMADAPNIFCRDCLSATAPPRPRCPACGSPRVIAHPERDRLSIAHVDCDAFYATIEKRDAPELRDKPVIIGGGKRGVVSTACYIARTYGVRSAMPMFKALQACPDAVVVKPDMEKYVRVGREVRRLMLEMTPLVEPLSIDEAFLDLTGTERLHKASPAVTLARFARRVEDELGITISVGLSVNKFLAKIASDLDKPRGFSIIGEADVAPFLAGKPVSIIYGIGAATQERLARAGLRTIDDVRARDAGEIVALVGKDGLRLHRLAHGIDTRKVDPVRETKSISAETTFDRDIRDVETLAPILWRLSEKLSLRLKKAGFAGRSVTLKLKTADFRTRTRSRSGIAPTQLARRLFDIAAPMLTSECDGTAFRLIGIGTTDLCDSALADVGDLADTESVRLARMEKAVDSLRERFGRTAVVRGIGFAVETGRPADKRGDSRR</sequence>
<dbReference type="GO" id="GO:0003684">
    <property type="term" value="F:damaged DNA binding"/>
    <property type="evidence" value="ECO:0007669"/>
    <property type="project" value="InterPro"/>
</dbReference>
<feature type="site" description="Substrate discrimination" evidence="17">
    <location>
        <position position="52"/>
    </location>
</feature>
<reference evidence="19 20" key="1">
    <citation type="submission" date="2016-11" db="EMBL/GenBank/DDBJ databases">
        <title>Complete genome sequence of the aerobically denitrifying bacterium Chelatococcus daeguensis TAD1.</title>
        <authorList>
            <person name="Yang Y."/>
            <person name="Huang S."/>
            <person name="Lin E."/>
        </authorList>
    </citation>
    <scope>NUCLEOTIDE SEQUENCE [LARGE SCALE GENOMIC DNA]</scope>
    <source>
        <strain evidence="19 20">TAD1</strain>
    </source>
</reference>
<evidence type="ECO:0000256" key="10">
    <source>
        <dbReference type="ARBA" id="ARBA00022763"/>
    </source>
</evidence>
<dbReference type="GO" id="GO:0005829">
    <property type="term" value="C:cytosol"/>
    <property type="evidence" value="ECO:0007669"/>
    <property type="project" value="TreeGrafter"/>
</dbReference>
<dbReference type="GO" id="GO:0000287">
    <property type="term" value="F:magnesium ion binding"/>
    <property type="evidence" value="ECO:0007669"/>
    <property type="project" value="UniProtKB-UniRule"/>
</dbReference>
<feature type="domain" description="UmuC" evidence="18">
    <location>
        <begin position="43"/>
        <end position="223"/>
    </location>
</feature>
<dbReference type="PANTHER" id="PTHR11076:SF33">
    <property type="entry name" value="DNA POLYMERASE KAPPA"/>
    <property type="match status" value="1"/>
</dbReference>
<dbReference type="Pfam" id="PF11799">
    <property type="entry name" value="IMS_C"/>
    <property type="match status" value="1"/>
</dbReference>
<comment type="function">
    <text evidence="15 17">Poorly processive, error-prone DNA polymerase involved in untargeted mutagenesis. Copies undamaged DNA at stalled replication forks, which arise in vivo from mismatched or misaligned primer ends. These misaligned primers can be extended by PolIV. Exhibits no 3'-5' exonuclease (proofreading) activity. May be involved in translesional synthesis, in conjunction with the beta clamp from PolIII.</text>
</comment>
<comment type="subcellular location">
    <subcellularLocation>
        <location evidence="1 17">Cytoplasm</location>
    </subcellularLocation>
</comment>
<evidence type="ECO:0000256" key="14">
    <source>
        <dbReference type="ARBA" id="ARBA00023204"/>
    </source>
</evidence>
<dbReference type="GO" id="GO:0003887">
    <property type="term" value="F:DNA-directed DNA polymerase activity"/>
    <property type="evidence" value="ECO:0007669"/>
    <property type="project" value="UniProtKB-UniRule"/>
</dbReference>
<evidence type="ECO:0000256" key="8">
    <source>
        <dbReference type="ARBA" id="ARBA00022705"/>
    </source>
</evidence>
<evidence type="ECO:0000313" key="20">
    <source>
        <dbReference type="Proteomes" id="UP000182703"/>
    </source>
</evidence>
<evidence type="ECO:0000259" key="18">
    <source>
        <dbReference type="PROSITE" id="PS50173"/>
    </source>
</evidence>
<dbReference type="FunFam" id="3.30.1490.100:FF:000004">
    <property type="entry name" value="DNA polymerase IV"/>
    <property type="match status" value="1"/>
</dbReference>
<evidence type="ECO:0000256" key="6">
    <source>
        <dbReference type="ARBA" id="ARBA00022679"/>
    </source>
</evidence>
<proteinExistence type="inferred from homology"/>
<dbReference type="EC" id="2.7.7.7" evidence="17"/>
<dbReference type="Gene3D" id="3.40.1170.60">
    <property type="match status" value="1"/>
</dbReference>
<dbReference type="HAMAP" id="MF_01113">
    <property type="entry name" value="DNApol_IV"/>
    <property type="match status" value="1"/>
</dbReference>
<dbReference type="Pfam" id="PF00817">
    <property type="entry name" value="IMS"/>
    <property type="match status" value="1"/>
</dbReference>
<comment type="similarity">
    <text evidence="2 17">Belongs to the DNA polymerase type-Y family.</text>
</comment>
<keyword evidence="4 17" id="KW-0515">Mutator protein</keyword>
<feature type="active site" evidence="17">
    <location>
        <position position="141"/>
    </location>
</feature>
<dbReference type="EMBL" id="CP018095">
    <property type="protein sequence ID" value="APF39033.1"/>
    <property type="molecule type" value="Genomic_DNA"/>
</dbReference>
<evidence type="ECO:0000256" key="12">
    <source>
        <dbReference type="ARBA" id="ARBA00022932"/>
    </source>
</evidence>
<dbReference type="Gene3D" id="3.30.70.270">
    <property type="match status" value="1"/>
</dbReference>
<keyword evidence="9 17" id="KW-0479">Metal-binding</keyword>
<evidence type="ECO:0000256" key="15">
    <source>
        <dbReference type="ARBA" id="ARBA00025589"/>
    </source>
</evidence>
<dbReference type="InterPro" id="IPR017961">
    <property type="entry name" value="DNA_pol_Y-fam_little_finger"/>
</dbReference>
<evidence type="ECO:0000256" key="9">
    <source>
        <dbReference type="ARBA" id="ARBA00022723"/>
    </source>
</evidence>
<dbReference type="GO" id="GO:0006281">
    <property type="term" value="P:DNA repair"/>
    <property type="evidence" value="ECO:0007669"/>
    <property type="project" value="UniProtKB-UniRule"/>
</dbReference>
<feature type="binding site" evidence="17">
    <location>
        <position position="140"/>
    </location>
    <ligand>
        <name>Mg(2+)</name>
        <dbReference type="ChEBI" id="CHEBI:18420"/>
    </ligand>
</feature>